<protein>
    <submittedName>
        <fullName evidence="2">Uncharacterized protein</fullName>
    </submittedName>
</protein>
<gene>
    <name evidence="2" type="ORF">GCM10022295_85610</name>
</gene>
<dbReference type="EMBL" id="BAABCE010000027">
    <property type="protein sequence ID" value="GAA3590838.1"/>
    <property type="molecule type" value="Genomic_DNA"/>
</dbReference>
<dbReference type="RefSeq" id="WP_346186321.1">
    <property type="nucleotide sequence ID" value="NZ_BAABCE010000027.1"/>
</dbReference>
<evidence type="ECO:0000256" key="1">
    <source>
        <dbReference type="SAM" id="MobiDB-lite"/>
    </source>
</evidence>
<name>A0ABP6YVS7_9ACTN</name>
<reference evidence="3" key="1">
    <citation type="journal article" date="2019" name="Int. J. Syst. Evol. Microbiol.">
        <title>The Global Catalogue of Microorganisms (GCM) 10K type strain sequencing project: providing services to taxonomists for standard genome sequencing and annotation.</title>
        <authorList>
            <consortium name="The Broad Institute Genomics Platform"/>
            <consortium name="The Broad Institute Genome Sequencing Center for Infectious Disease"/>
            <person name="Wu L."/>
            <person name="Ma J."/>
        </authorList>
    </citation>
    <scope>NUCLEOTIDE SEQUENCE [LARGE SCALE GENOMIC DNA]</scope>
    <source>
        <strain evidence="3">JCM 17656</strain>
    </source>
</reference>
<evidence type="ECO:0000313" key="3">
    <source>
        <dbReference type="Proteomes" id="UP001500707"/>
    </source>
</evidence>
<feature type="region of interest" description="Disordered" evidence="1">
    <location>
        <begin position="1"/>
        <end position="31"/>
    </location>
</feature>
<comment type="caution">
    <text evidence="2">The sequence shown here is derived from an EMBL/GenBank/DDBJ whole genome shotgun (WGS) entry which is preliminary data.</text>
</comment>
<keyword evidence="3" id="KW-1185">Reference proteome</keyword>
<proteinExistence type="predicted"/>
<dbReference type="Proteomes" id="UP001500707">
    <property type="component" value="Unassembled WGS sequence"/>
</dbReference>
<evidence type="ECO:0000313" key="2">
    <source>
        <dbReference type="EMBL" id="GAA3590838.1"/>
    </source>
</evidence>
<accession>A0ABP6YVS7</accession>
<sequence>MGAALHLAHTHQTPPVKKHGTKGKGGGPGDRYDELLRRVYQDERQTSESRDLILLMAWLIHRDPDRHDTEIGFWERAGKILGRRKFVGREKPILADLVAADRPRYEIDHSADVWQYRTCSAPMIRRDGQCGQHATAHADQVDTNGWRWPVWYCRRHADWGRKQDLAYREALKSAPAPIPNRGGLLPSYFTLKSGDEGWVNIYEWACKWTHNTYWKTPEPYGLRADDWPRPEAEEEAETWEPPVLRLVVTNGEMVGP</sequence>
<organism evidence="2 3">
    <name type="scientific">Streptomyces osmaniensis</name>
    <dbReference type="NCBI Taxonomy" id="593134"/>
    <lineage>
        <taxon>Bacteria</taxon>
        <taxon>Bacillati</taxon>
        <taxon>Actinomycetota</taxon>
        <taxon>Actinomycetes</taxon>
        <taxon>Kitasatosporales</taxon>
        <taxon>Streptomycetaceae</taxon>
        <taxon>Streptomyces</taxon>
    </lineage>
</organism>